<comment type="caution">
    <text evidence="1">The sequence shown here is derived from an EMBL/GenBank/DDBJ whole genome shotgun (WGS) entry which is preliminary data.</text>
</comment>
<dbReference type="Pfam" id="PF18506">
    <property type="entry name" value="RelB-like"/>
    <property type="match status" value="1"/>
</dbReference>
<evidence type="ECO:0000313" key="1">
    <source>
        <dbReference type="EMBL" id="REJ41263.1"/>
    </source>
</evidence>
<proteinExistence type="predicted"/>
<name>A0A3E0L2U7_9CHRO</name>
<protein>
    <recommendedName>
        <fullName evidence="3">Prevent-host-death protein</fullName>
    </recommendedName>
</protein>
<dbReference type="AlphaFoldDB" id="A0A3E0L2U7"/>
<reference evidence="1 2" key="1">
    <citation type="submission" date="2017-10" db="EMBL/GenBank/DDBJ databases">
        <title>A large-scale comparative metagenomic study reveals the eutrophication-driven functional interactions in six Microcystis-epibionts communities.</title>
        <authorList>
            <person name="Li Q."/>
            <person name="Lin F."/>
        </authorList>
    </citation>
    <scope>NUCLEOTIDE SEQUENCE [LARGE SCALE GENOMIC DNA]</scope>
    <source>
        <strain evidence="1">TF09</strain>
    </source>
</reference>
<sequence>MPLKQKYITDEQGNQIGILLDIEEYRKLLEDSEELNAIRAYDLAISEEEEIPFKEAIAEIENSRQ</sequence>
<evidence type="ECO:0008006" key="3">
    <source>
        <dbReference type="Google" id="ProtNLM"/>
    </source>
</evidence>
<organism evidence="1 2">
    <name type="scientific">Microcystis flos-aquae TF09</name>
    <dbReference type="NCBI Taxonomy" id="2060473"/>
    <lineage>
        <taxon>Bacteria</taxon>
        <taxon>Bacillati</taxon>
        <taxon>Cyanobacteriota</taxon>
        <taxon>Cyanophyceae</taxon>
        <taxon>Oscillatoriophycideae</taxon>
        <taxon>Chroococcales</taxon>
        <taxon>Microcystaceae</taxon>
        <taxon>Microcystis</taxon>
    </lineage>
</organism>
<gene>
    <name evidence="1" type="ORF">DWQ54_16590</name>
</gene>
<dbReference type="Proteomes" id="UP000256873">
    <property type="component" value="Unassembled WGS sequence"/>
</dbReference>
<dbReference type="EMBL" id="QQWC01000004">
    <property type="protein sequence ID" value="REJ41263.1"/>
    <property type="molecule type" value="Genomic_DNA"/>
</dbReference>
<dbReference type="InterPro" id="IPR049537">
    <property type="entry name" value="RelB-like"/>
</dbReference>
<accession>A0A3E0L2U7</accession>
<evidence type="ECO:0000313" key="2">
    <source>
        <dbReference type="Proteomes" id="UP000256873"/>
    </source>
</evidence>